<accession>A0A4Y2QT24</accession>
<name>A0A4Y2QT24_ARAVE</name>
<dbReference type="EMBL" id="BGPR01014719">
    <property type="protein sequence ID" value="GBN66410.1"/>
    <property type="molecule type" value="Genomic_DNA"/>
</dbReference>
<evidence type="ECO:0000313" key="2">
    <source>
        <dbReference type="Proteomes" id="UP000499080"/>
    </source>
</evidence>
<dbReference type="AlphaFoldDB" id="A0A4Y2QT24"/>
<organism evidence="1 2">
    <name type="scientific">Araneus ventricosus</name>
    <name type="common">Orbweaver spider</name>
    <name type="synonym">Epeira ventricosa</name>
    <dbReference type="NCBI Taxonomy" id="182803"/>
    <lineage>
        <taxon>Eukaryota</taxon>
        <taxon>Metazoa</taxon>
        <taxon>Ecdysozoa</taxon>
        <taxon>Arthropoda</taxon>
        <taxon>Chelicerata</taxon>
        <taxon>Arachnida</taxon>
        <taxon>Araneae</taxon>
        <taxon>Araneomorphae</taxon>
        <taxon>Entelegynae</taxon>
        <taxon>Araneoidea</taxon>
        <taxon>Araneidae</taxon>
        <taxon>Araneus</taxon>
    </lineage>
</organism>
<gene>
    <name evidence="1" type="ORF">AVEN_4701_1</name>
</gene>
<reference evidence="1 2" key="1">
    <citation type="journal article" date="2019" name="Sci. Rep.">
        <title>Orb-weaving spider Araneus ventricosus genome elucidates the spidroin gene catalogue.</title>
        <authorList>
            <person name="Kono N."/>
            <person name="Nakamura H."/>
            <person name="Ohtoshi R."/>
            <person name="Moran D.A.P."/>
            <person name="Shinohara A."/>
            <person name="Yoshida Y."/>
            <person name="Fujiwara M."/>
            <person name="Mori M."/>
            <person name="Tomita M."/>
            <person name="Arakawa K."/>
        </authorList>
    </citation>
    <scope>NUCLEOTIDE SEQUENCE [LARGE SCALE GENOMIC DNA]</scope>
</reference>
<proteinExistence type="predicted"/>
<comment type="caution">
    <text evidence="1">The sequence shown here is derived from an EMBL/GenBank/DDBJ whole genome shotgun (WGS) entry which is preliminary data.</text>
</comment>
<sequence>MSWEKKTGLQCWKVMPQRRHFTMLGGRSCRKEAMLQCWEGDAIMKTGFTMLEKVMPQDVFTMLGKVMPQRRRFCNVRKVMPPSRRFYNVVPER</sequence>
<keyword evidence="2" id="KW-1185">Reference proteome</keyword>
<evidence type="ECO:0000313" key="1">
    <source>
        <dbReference type="EMBL" id="GBN66410.1"/>
    </source>
</evidence>
<dbReference type="Proteomes" id="UP000499080">
    <property type="component" value="Unassembled WGS sequence"/>
</dbReference>
<protein>
    <submittedName>
        <fullName evidence="1">Uncharacterized protein</fullName>
    </submittedName>
</protein>